<evidence type="ECO:0000313" key="12">
    <source>
        <dbReference type="EMBL" id="KAJ3663639.1"/>
    </source>
</evidence>
<dbReference type="GO" id="GO:0005886">
    <property type="term" value="C:plasma membrane"/>
    <property type="evidence" value="ECO:0007669"/>
    <property type="project" value="UniProtKB-SubCell"/>
</dbReference>
<feature type="transmembrane region" description="Helical" evidence="10">
    <location>
        <begin position="67"/>
        <end position="89"/>
    </location>
</feature>
<dbReference type="GO" id="GO:0007165">
    <property type="term" value="P:signal transduction"/>
    <property type="evidence" value="ECO:0007669"/>
    <property type="project" value="UniProtKB-KW"/>
</dbReference>
<protein>
    <recommendedName>
        <fullName evidence="10">Odorant receptor</fullName>
    </recommendedName>
</protein>
<keyword evidence="2" id="KW-1003">Cell membrane</keyword>
<dbReference type="Proteomes" id="UP001168821">
    <property type="component" value="Unassembled WGS sequence"/>
</dbReference>
<evidence type="ECO:0000256" key="10">
    <source>
        <dbReference type="RuleBase" id="RU351113"/>
    </source>
</evidence>
<evidence type="ECO:0000256" key="1">
    <source>
        <dbReference type="ARBA" id="ARBA00004651"/>
    </source>
</evidence>
<comment type="subcellular location">
    <subcellularLocation>
        <location evidence="1 10">Cell membrane</location>
        <topology evidence="1 10">Multi-pass membrane protein</topology>
    </subcellularLocation>
</comment>
<evidence type="ECO:0000313" key="13">
    <source>
        <dbReference type="Proteomes" id="UP001168821"/>
    </source>
</evidence>
<keyword evidence="9 10" id="KW-0807">Transducer</keyword>
<keyword evidence="3 10" id="KW-0716">Sensory transduction</keyword>
<dbReference type="EMBL" id="JALNTZ010000007">
    <property type="protein sequence ID" value="KAJ3645578.1"/>
    <property type="molecule type" value="Genomic_DNA"/>
</dbReference>
<proteinExistence type="inferred from homology"/>
<dbReference type="EMBL" id="JALNTZ010000002">
    <property type="protein sequence ID" value="KAJ3663639.1"/>
    <property type="molecule type" value="Genomic_DNA"/>
</dbReference>
<evidence type="ECO:0000256" key="9">
    <source>
        <dbReference type="ARBA" id="ARBA00023224"/>
    </source>
</evidence>
<organism evidence="12 13">
    <name type="scientific">Zophobas morio</name>
    <dbReference type="NCBI Taxonomy" id="2755281"/>
    <lineage>
        <taxon>Eukaryota</taxon>
        <taxon>Metazoa</taxon>
        <taxon>Ecdysozoa</taxon>
        <taxon>Arthropoda</taxon>
        <taxon>Hexapoda</taxon>
        <taxon>Insecta</taxon>
        <taxon>Pterygota</taxon>
        <taxon>Neoptera</taxon>
        <taxon>Endopterygota</taxon>
        <taxon>Coleoptera</taxon>
        <taxon>Polyphaga</taxon>
        <taxon>Cucujiformia</taxon>
        <taxon>Tenebrionidae</taxon>
        <taxon>Zophobas</taxon>
    </lineage>
</organism>
<keyword evidence="8 10" id="KW-0675">Receptor</keyword>
<evidence type="ECO:0000256" key="4">
    <source>
        <dbReference type="ARBA" id="ARBA00022692"/>
    </source>
</evidence>
<keyword evidence="4 10" id="KW-0812">Transmembrane</keyword>
<feature type="transmembrane region" description="Helical" evidence="10">
    <location>
        <begin position="290"/>
        <end position="310"/>
    </location>
</feature>
<feature type="transmembrane region" description="Helical" evidence="10">
    <location>
        <begin position="130"/>
        <end position="151"/>
    </location>
</feature>
<sequence>MALVEHYDWKSNLEINLMIMRGMGLWPKGDETYTPGFYMVYSGIMVTLVACHLLSEMINIYFVFDDLEAVVGIIYIILIEIMAGIKAYFVIVKMKVLKDAIVTLRSDHWFQPKNLDQKLIIQPSIDFWKLVYKVFLSACFGCNLFWMIPLLNMKSDDKRLPFLAWYPFDVKVTPLFEITYVYQLVCTGYLTMISVNVDALICVFNVYIGCQFDMLCDNLRNFVSLDNETALDIGKKFVTCVRHHKKILKFVEGCSQFFNWILFWHLIISGVSIGITMFQLTLMVPLSTEFFSLLSYGCSIILQIFMYCYFGNEVQVKSDLVAYAPFESQWTDLPENIKMNIIIFVGNVLRPVKISAFNIFILSLETFMKILKTAWSYFALLYQLSA</sequence>
<evidence type="ECO:0000256" key="2">
    <source>
        <dbReference type="ARBA" id="ARBA00022475"/>
    </source>
</evidence>
<evidence type="ECO:0000256" key="3">
    <source>
        <dbReference type="ARBA" id="ARBA00022606"/>
    </source>
</evidence>
<evidence type="ECO:0000256" key="7">
    <source>
        <dbReference type="ARBA" id="ARBA00023136"/>
    </source>
</evidence>
<keyword evidence="13" id="KW-1185">Reference proteome</keyword>
<dbReference type="InterPro" id="IPR004117">
    <property type="entry name" value="7tm6_olfct_rcpt"/>
</dbReference>
<keyword evidence="5 10" id="KW-0552">Olfaction</keyword>
<feature type="transmembrane region" description="Helical" evidence="10">
    <location>
        <begin position="257"/>
        <end position="278"/>
    </location>
</feature>
<comment type="caution">
    <text evidence="10">Lacks conserved residue(s) required for the propagation of feature annotation.</text>
</comment>
<evidence type="ECO:0000256" key="5">
    <source>
        <dbReference type="ARBA" id="ARBA00022725"/>
    </source>
</evidence>
<dbReference type="AlphaFoldDB" id="A0AA38MQ11"/>
<feature type="transmembrane region" description="Helical" evidence="10">
    <location>
        <begin position="36"/>
        <end position="55"/>
    </location>
</feature>
<dbReference type="PANTHER" id="PTHR21137">
    <property type="entry name" value="ODORANT RECEPTOR"/>
    <property type="match status" value="1"/>
</dbReference>
<evidence type="ECO:0000256" key="8">
    <source>
        <dbReference type="ARBA" id="ARBA00023170"/>
    </source>
</evidence>
<keyword evidence="6 10" id="KW-1133">Transmembrane helix</keyword>
<comment type="similarity">
    <text evidence="10">Belongs to the insect chemoreceptor superfamily. Heteromeric odorant receptor channel (TC 1.A.69) family.</text>
</comment>
<reference evidence="12" key="1">
    <citation type="journal article" date="2023" name="G3 (Bethesda)">
        <title>Whole genome assemblies of Zophobas morio and Tenebrio molitor.</title>
        <authorList>
            <person name="Kaur S."/>
            <person name="Stinson S.A."/>
            <person name="diCenzo G.C."/>
        </authorList>
    </citation>
    <scope>NUCLEOTIDE SEQUENCE</scope>
    <source>
        <strain evidence="12">QUZm001</strain>
    </source>
</reference>
<gene>
    <name evidence="12" type="ORF">Zmor_007880</name>
    <name evidence="11" type="ORF">Zmor_023222</name>
</gene>
<keyword evidence="7 10" id="KW-0472">Membrane</keyword>
<dbReference type="Pfam" id="PF02949">
    <property type="entry name" value="7tm_6"/>
    <property type="match status" value="1"/>
</dbReference>
<name>A0AA38MQ11_9CUCU</name>
<dbReference type="PANTHER" id="PTHR21137:SF35">
    <property type="entry name" value="ODORANT RECEPTOR 19A-RELATED"/>
    <property type="match status" value="1"/>
</dbReference>
<evidence type="ECO:0000256" key="6">
    <source>
        <dbReference type="ARBA" id="ARBA00022989"/>
    </source>
</evidence>
<evidence type="ECO:0000313" key="11">
    <source>
        <dbReference type="EMBL" id="KAJ3645578.1"/>
    </source>
</evidence>
<dbReference type="GO" id="GO:0005549">
    <property type="term" value="F:odorant binding"/>
    <property type="evidence" value="ECO:0007669"/>
    <property type="project" value="InterPro"/>
</dbReference>
<dbReference type="GO" id="GO:0004984">
    <property type="term" value="F:olfactory receptor activity"/>
    <property type="evidence" value="ECO:0007669"/>
    <property type="project" value="InterPro"/>
</dbReference>
<comment type="caution">
    <text evidence="12">The sequence shown here is derived from an EMBL/GenBank/DDBJ whole genome shotgun (WGS) entry which is preliminary data.</text>
</comment>
<accession>A0AA38MQ11</accession>